<reference evidence="3" key="1">
    <citation type="journal article" date="2020" name="mSystems">
        <title>Genome- and Community-Level Interaction Insights into Carbon Utilization and Element Cycling Functions of Hydrothermarchaeota in Hydrothermal Sediment.</title>
        <authorList>
            <person name="Zhou Z."/>
            <person name="Liu Y."/>
            <person name="Xu W."/>
            <person name="Pan J."/>
            <person name="Luo Z.H."/>
            <person name="Li M."/>
        </authorList>
    </citation>
    <scope>NUCLEOTIDE SEQUENCE [LARGE SCALE GENOMIC DNA]</scope>
    <source>
        <strain evidence="3">SpSt-613</strain>
        <strain evidence="2">SpSt-669</strain>
    </source>
</reference>
<evidence type="ECO:0000256" key="1">
    <source>
        <dbReference type="SAM" id="MobiDB-lite"/>
    </source>
</evidence>
<dbReference type="AlphaFoldDB" id="A0A7C4E2R1"/>
<accession>A0A7C4E2R1</accession>
<protein>
    <submittedName>
        <fullName evidence="3">Uncharacterized protein</fullName>
    </submittedName>
</protein>
<feature type="region of interest" description="Disordered" evidence="1">
    <location>
        <begin position="104"/>
        <end position="125"/>
    </location>
</feature>
<comment type="caution">
    <text evidence="3">The sequence shown here is derived from an EMBL/GenBank/DDBJ whole genome shotgun (WGS) entry which is preliminary data.</text>
</comment>
<proteinExistence type="predicted"/>
<evidence type="ECO:0000313" key="3">
    <source>
        <dbReference type="EMBL" id="HGN90526.1"/>
    </source>
</evidence>
<evidence type="ECO:0000313" key="2">
    <source>
        <dbReference type="EMBL" id="HGL41230.1"/>
    </source>
</evidence>
<gene>
    <name evidence="3" type="ORF">ENT82_05300</name>
    <name evidence="2" type="ORF">ENU43_06160</name>
</gene>
<dbReference type="EMBL" id="DTCM01000076">
    <property type="protein sequence ID" value="HGL41230.1"/>
    <property type="molecule type" value="Genomic_DNA"/>
</dbReference>
<name>A0A7C4E2R1_CALS0</name>
<sequence>MRKGHPIIQMLKWKTRLLSEEEIIQILSAIGGIDRNPFTLTDLTEKLPDSISKNEKKRRSVSTFLSNLVEIGYLTKPSERKWLKNASTLSIYLSPLLIELNDMERHSTQSPEKRERKIIQLEDKR</sequence>
<dbReference type="EMBL" id="DTAD01000056">
    <property type="protein sequence ID" value="HGN90526.1"/>
    <property type="molecule type" value="Genomic_DNA"/>
</dbReference>
<organism evidence="3">
    <name type="scientific">Caldiarchaeum subterraneum</name>
    <dbReference type="NCBI Taxonomy" id="311458"/>
    <lineage>
        <taxon>Archaea</taxon>
        <taxon>Nitrososphaerota</taxon>
        <taxon>Candidatus Caldarchaeales</taxon>
        <taxon>Candidatus Caldarchaeaceae</taxon>
        <taxon>Candidatus Caldarchaeum</taxon>
    </lineage>
</organism>